<organism evidence="2 3">
    <name type="scientific">Arthrobacter methylotrophus</name>
    <dbReference type="NCBI Taxonomy" id="121291"/>
    <lineage>
        <taxon>Bacteria</taxon>
        <taxon>Bacillati</taxon>
        <taxon>Actinomycetota</taxon>
        <taxon>Actinomycetes</taxon>
        <taxon>Micrococcales</taxon>
        <taxon>Micrococcaceae</taxon>
        <taxon>Arthrobacter</taxon>
    </lineage>
</organism>
<name>A0ABV5URU8_9MICC</name>
<proteinExistence type="predicted"/>
<accession>A0ABV5URU8</accession>
<dbReference type="Proteomes" id="UP001589536">
    <property type="component" value="Unassembled WGS sequence"/>
</dbReference>
<evidence type="ECO:0008006" key="4">
    <source>
        <dbReference type="Google" id="ProtNLM"/>
    </source>
</evidence>
<comment type="caution">
    <text evidence="2">The sequence shown here is derived from an EMBL/GenBank/DDBJ whole genome shotgun (WGS) entry which is preliminary data.</text>
</comment>
<dbReference type="RefSeq" id="WP_376954333.1">
    <property type="nucleotide sequence ID" value="NZ_JBHMBH010000025.1"/>
</dbReference>
<evidence type="ECO:0000313" key="2">
    <source>
        <dbReference type="EMBL" id="MFB9714709.1"/>
    </source>
</evidence>
<keyword evidence="1" id="KW-0732">Signal</keyword>
<keyword evidence="3" id="KW-1185">Reference proteome</keyword>
<sequence length="318" mass="33242">MKFRGKLPSTAMLVAAGLLGSALPSTAAELPSDQSARALSALERAVQHSEIAHSNSNLSSAARSSFQGKLEVDSQSFQERSVRLVDRGTEADLSGATLQIRFRDDSVREAEAGSGTLTVFGSKTSDYNYAAGSVDGRLAGYTIINSTNKSSFEYEFLINGAPAVLEPRSNGGVAVYSADGTLVNAILPAWAVDATGKKLPTSYSIKGNILLQDVNLQGATFPVVADPQTACDSWFCTTEFNKSETKTIADNGWQATGVISIGCGLLNPGMAVLCGAIGGAVTITASQAHNQGECVGIRTPRFAGQVSFPVIYNGSNCR</sequence>
<feature type="chain" id="PRO_5045651516" description="Secreted protein" evidence="1">
    <location>
        <begin position="28"/>
        <end position="318"/>
    </location>
</feature>
<feature type="signal peptide" evidence="1">
    <location>
        <begin position="1"/>
        <end position="27"/>
    </location>
</feature>
<gene>
    <name evidence="2" type="ORF">ACFFPI_11310</name>
</gene>
<dbReference type="EMBL" id="JBHMBH010000025">
    <property type="protein sequence ID" value="MFB9714709.1"/>
    <property type="molecule type" value="Genomic_DNA"/>
</dbReference>
<reference evidence="2 3" key="1">
    <citation type="submission" date="2024-09" db="EMBL/GenBank/DDBJ databases">
        <authorList>
            <person name="Sun Q."/>
            <person name="Mori K."/>
        </authorList>
    </citation>
    <scope>NUCLEOTIDE SEQUENCE [LARGE SCALE GENOMIC DNA]</scope>
    <source>
        <strain evidence="2 3">JCM 13519</strain>
    </source>
</reference>
<protein>
    <recommendedName>
        <fullName evidence="4">Secreted protein</fullName>
    </recommendedName>
</protein>
<evidence type="ECO:0000256" key="1">
    <source>
        <dbReference type="SAM" id="SignalP"/>
    </source>
</evidence>
<evidence type="ECO:0000313" key="3">
    <source>
        <dbReference type="Proteomes" id="UP001589536"/>
    </source>
</evidence>